<reference evidence="1" key="1">
    <citation type="submission" date="2020-02" db="EMBL/GenBank/DDBJ databases">
        <authorList>
            <person name="Meier V. D."/>
        </authorList>
    </citation>
    <scope>NUCLEOTIDE SEQUENCE</scope>
    <source>
        <strain evidence="1">AVDCRST_MAG21</strain>
    </source>
</reference>
<dbReference type="EMBL" id="CADCUL010000151">
    <property type="protein sequence ID" value="CAA9381414.1"/>
    <property type="molecule type" value="Genomic_DNA"/>
</dbReference>
<accession>A0A6J4NCI5</accession>
<protein>
    <submittedName>
        <fullName evidence="1">Uncharacterized protein</fullName>
    </submittedName>
</protein>
<name>A0A6J4NCI5_9ACTN</name>
<evidence type="ECO:0000313" key="1">
    <source>
        <dbReference type="EMBL" id="CAA9381414.1"/>
    </source>
</evidence>
<sequence length="292" mass="29533">MRGVSTHRPSSSSSPASSALFARLIDDAAMFPPGNAAAADAISGHLHHRSSGLDPYVGPLLVHHHRWDEVARAHAELGSPRLHVVVVGSHRLPGPDAPGMKVVGFETPVDAEPLPEAEGGLPLACEVSVGDGGRAVLAAVATAAAAGARVVAKIRTGGTSADAFPDEQTVAAALQAAVALAAPMKFTAGLHHAVRFTAAGTGFEHHGFLNLLVAAARAHEGADVGALGGTLANRDAAHLADALRALSAEQVGQVRRTCVSFGCCGVEEPVADLVALGLIPPVEADASAGVRR</sequence>
<organism evidence="1">
    <name type="scientific">uncultured Nocardioidaceae bacterium</name>
    <dbReference type="NCBI Taxonomy" id="253824"/>
    <lineage>
        <taxon>Bacteria</taxon>
        <taxon>Bacillati</taxon>
        <taxon>Actinomycetota</taxon>
        <taxon>Actinomycetes</taxon>
        <taxon>Propionibacteriales</taxon>
        <taxon>Nocardioidaceae</taxon>
        <taxon>environmental samples</taxon>
    </lineage>
</organism>
<proteinExistence type="predicted"/>
<dbReference type="AlphaFoldDB" id="A0A6J4NCI5"/>
<gene>
    <name evidence="1" type="ORF">AVDCRST_MAG21-1730</name>
</gene>